<keyword evidence="1 2" id="KW-0732">Signal</keyword>
<gene>
    <name evidence="4" type="ORF">SHI21_13790</name>
</gene>
<dbReference type="InterPro" id="IPR001638">
    <property type="entry name" value="Solute-binding_3/MltF_N"/>
</dbReference>
<dbReference type="PANTHER" id="PTHR35936">
    <property type="entry name" value="MEMBRANE-BOUND LYTIC MUREIN TRANSGLYCOSYLASE F"/>
    <property type="match status" value="1"/>
</dbReference>
<comment type="caution">
    <text evidence="4">The sequence shown here is derived from an EMBL/GenBank/DDBJ whole genome shotgun (WGS) entry which is preliminary data.</text>
</comment>
<dbReference type="PANTHER" id="PTHR35936:SF25">
    <property type="entry name" value="ABC TRANSPORTER SUBSTRATE-BINDING PROTEIN"/>
    <property type="match status" value="1"/>
</dbReference>
<reference evidence="4 5" key="1">
    <citation type="submission" date="2023-11" db="EMBL/GenBank/DDBJ databases">
        <title>A Novel Polar Bacteriovorax (B. antarcticus) Isolated from the Biocrust in Antarctica.</title>
        <authorList>
            <person name="Mun W."/>
            <person name="Choi S.Y."/>
            <person name="Mitchell R.J."/>
        </authorList>
    </citation>
    <scope>NUCLEOTIDE SEQUENCE [LARGE SCALE GENOMIC DNA]</scope>
    <source>
        <strain evidence="4 5">PP10</strain>
    </source>
</reference>
<keyword evidence="5" id="KW-1185">Reference proteome</keyword>
<organism evidence="4 5">
    <name type="scientific">Bacteriovorax antarcticus</name>
    <dbReference type="NCBI Taxonomy" id="3088717"/>
    <lineage>
        <taxon>Bacteria</taxon>
        <taxon>Pseudomonadati</taxon>
        <taxon>Bdellovibrionota</taxon>
        <taxon>Bacteriovoracia</taxon>
        <taxon>Bacteriovoracales</taxon>
        <taxon>Bacteriovoracaceae</taxon>
        <taxon>Bacteriovorax</taxon>
    </lineage>
</organism>
<evidence type="ECO:0000256" key="2">
    <source>
        <dbReference type="SAM" id="SignalP"/>
    </source>
</evidence>
<evidence type="ECO:0000256" key="1">
    <source>
        <dbReference type="ARBA" id="ARBA00022729"/>
    </source>
</evidence>
<protein>
    <submittedName>
        <fullName evidence="4">Transporter substrate-binding domain-containing protein</fullName>
    </submittedName>
</protein>
<evidence type="ECO:0000313" key="4">
    <source>
        <dbReference type="EMBL" id="MEA9357292.1"/>
    </source>
</evidence>
<evidence type="ECO:0000313" key="5">
    <source>
        <dbReference type="Proteomes" id="UP001302274"/>
    </source>
</evidence>
<name>A0ABU5VW67_9BACT</name>
<proteinExistence type="predicted"/>
<dbReference type="RefSeq" id="WP_323577239.1">
    <property type="nucleotide sequence ID" value="NZ_JAYGJQ010000002.1"/>
</dbReference>
<dbReference type="Proteomes" id="UP001302274">
    <property type="component" value="Unassembled WGS sequence"/>
</dbReference>
<accession>A0ABU5VW67</accession>
<dbReference type="Pfam" id="PF00497">
    <property type="entry name" value="SBP_bac_3"/>
    <property type="match status" value="1"/>
</dbReference>
<dbReference type="EMBL" id="JAYGJQ010000002">
    <property type="protein sequence ID" value="MEA9357292.1"/>
    <property type="molecule type" value="Genomic_DNA"/>
</dbReference>
<feature type="domain" description="Solute-binding protein family 3/N-terminal" evidence="3">
    <location>
        <begin position="24"/>
        <end position="244"/>
    </location>
</feature>
<feature type="signal peptide" evidence="2">
    <location>
        <begin position="1"/>
        <end position="20"/>
    </location>
</feature>
<dbReference type="SUPFAM" id="SSF53850">
    <property type="entry name" value="Periplasmic binding protein-like II"/>
    <property type="match status" value="1"/>
</dbReference>
<evidence type="ECO:0000259" key="3">
    <source>
        <dbReference type="Pfam" id="PF00497"/>
    </source>
</evidence>
<sequence length="246" mass="28370">MKKNQILILTLILFSLSLKADEVSVAFGEKLPPFVMPELNSGIEVDIVREALAVKGHVLKAVYMPMARIPIAFKNHKVDVVMMDVGVDMDLLGGYYGNPPVLYDNVFITLRKKKIVIKRPEDLIGLRINSFIGAQKRYPLWLGKLSADHYIEKNDQSSQPMLLSLDRFDVILCDRNIFKYYSIESQKKSRFKNFEVEEHSFVTVNPQDYRPVFYNKKIRDDFNLGLKSLTKSGRIKAIYDSYLKKI</sequence>
<dbReference type="Gene3D" id="3.40.190.10">
    <property type="entry name" value="Periplasmic binding protein-like II"/>
    <property type="match status" value="2"/>
</dbReference>
<feature type="chain" id="PRO_5046590797" evidence="2">
    <location>
        <begin position="21"/>
        <end position="246"/>
    </location>
</feature>